<sequence length="94" mass="10952">MTDFAAILANLRRPRLLIRAARFGLQDYRRDRDLRRLLAIPTTAERNVPQLLAEEARLEEIRKTDDLNYPVARHIEVLVALIAEIRLLPRRVAV</sequence>
<proteinExistence type="predicted"/>
<protein>
    <submittedName>
        <fullName evidence="1">Uncharacterized protein</fullName>
    </submittedName>
</protein>
<dbReference type="RefSeq" id="WP_164623058.1">
    <property type="nucleotide sequence ID" value="NZ_JAAIVJ010000001.1"/>
</dbReference>
<comment type="caution">
    <text evidence="1">The sequence shown here is derived from an EMBL/GenBank/DDBJ whole genome shotgun (WGS) entry which is preliminary data.</text>
</comment>
<reference evidence="1 2" key="1">
    <citation type="submission" date="2020-02" db="EMBL/GenBank/DDBJ databases">
        <authorList>
            <person name="Chen W.-M."/>
        </authorList>
    </citation>
    <scope>NUCLEOTIDE SEQUENCE [LARGE SCALE GENOMIC DNA]</scope>
    <source>
        <strain evidence="1 2">KMS-5</strain>
    </source>
</reference>
<dbReference type="EMBL" id="JAAIVJ010000001">
    <property type="protein sequence ID" value="NEY89043.1"/>
    <property type="molecule type" value="Genomic_DNA"/>
</dbReference>
<dbReference type="AlphaFoldDB" id="A0A6M0QQV6"/>
<dbReference type="InterPro" id="IPR045516">
    <property type="entry name" value="DUF6477"/>
</dbReference>
<evidence type="ECO:0000313" key="2">
    <source>
        <dbReference type="Proteomes" id="UP000477782"/>
    </source>
</evidence>
<accession>A0A6M0QQV6</accession>
<gene>
    <name evidence="1" type="ORF">G4Z14_01935</name>
</gene>
<dbReference type="Proteomes" id="UP000477782">
    <property type="component" value="Unassembled WGS sequence"/>
</dbReference>
<name>A0A6M0QQV6_9RHOB</name>
<evidence type="ECO:0000313" key="1">
    <source>
        <dbReference type="EMBL" id="NEY89043.1"/>
    </source>
</evidence>
<dbReference type="Pfam" id="PF20083">
    <property type="entry name" value="DUF6477"/>
    <property type="match status" value="1"/>
</dbReference>
<organism evidence="1 2">
    <name type="scientific">Tabrizicola oligotrophica</name>
    <dbReference type="NCBI Taxonomy" id="2710650"/>
    <lineage>
        <taxon>Bacteria</taxon>
        <taxon>Pseudomonadati</taxon>
        <taxon>Pseudomonadota</taxon>
        <taxon>Alphaproteobacteria</taxon>
        <taxon>Rhodobacterales</taxon>
        <taxon>Paracoccaceae</taxon>
        <taxon>Tabrizicola</taxon>
    </lineage>
</organism>
<keyword evidence="2" id="KW-1185">Reference proteome</keyword>